<dbReference type="GO" id="GO:0008202">
    <property type="term" value="P:steroid metabolic process"/>
    <property type="evidence" value="ECO:0007669"/>
    <property type="project" value="UniProtKB-KW"/>
</dbReference>
<dbReference type="Proteomes" id="UP000007879">
    <property type="component" value="Unassembled WGS sequence"/>
</dbReference>
<keyword evidence="7" id="KW-0812">Transmembrane</keyword>
<evidence type="ECO:0000256" key="2">
    <source>
        <dbReference type="ARBA" id="ARBA00022617"/>
    </source>
</evidence>
<comment type="cofactor">
    <cofactor evidence="6">
        <name>heme</name>
        <dbReference type="ChEBI" id="CHEBI:30413"/>
    </cofactor>
</comment>
<keyword evidence="2 6" id="KW-0349">Heme</keyword>
<keyword evidence="4 6" id="KW-0408">Iron</keyword>
<feature type="binding site" description="axial binding residue" evidence="6">
    <location>
        <position position="443"/>
    </location>
    <ligand>
        <name>heme</name>
        <dbReference type="ChEBI" id="CHEBI:30413"/>
    </ligand>
    <ligandPart>
        <name>Fe</name>
        <dbReference type="ChEBI" id="CHEBI:18248"/>
    </ligandPart>
</feature>
<dbReference type="SUPFAM" id="SSF48264">
    <property type="entry name" value="Cytochrome P450"/>
    <property type="match status" value="1"/>
</dbReference>
<dbReference type="InterPro" id="IPR036396">
    <property type="entry name" value="Cyt_P450_sf"/>
</dbReference>
<evidence type="ECO:0000256" key="5">
    <source>
        <dbReference type="ARBA" id="ARBA00023221"/>
    </source>
</evidence>
<reference evidence="8" key="2">
    <citation type="submission" date="2024-06" db="UniProtKB">
        <authorList>
            <consortium name="EnsemblMetazoa"/>
        </authorList>
    </citation>
    <scope>IDENTIFICATION</scope>
</reference>
<evidence type="ECO:0000256" key="1">
    <source>
        <dbReference type="ARBA" id="ARBA00010617"/>
    </source>
</evidence>
<sequence>MDVYTFQSFSPPQHLLLATVAAVIGPLLLLFAWSCSKWLSQQRLPNPPPSKKGWIPWLGVGLQFGKAPLYYIKRVHEELGDIFTIYAVGKRMTFLLDYKDSSTYFKTPSASFKEAAIDFTTAAASIEPTSFSEHHTKIHDIFKGQLTMHHLDPLCQELSLSFYHEILLQVREREGQEVEMELMDFVRKTMFGPVVKQLFGQSNLQLSEEEIKSMLTNFIKYDADFKYAQLPAIFNREWGSTKEYLLNIMKKVVGRVPKQADCLKHAAEHIISAVDPANAPGYSLMVLWASQANAIPISFWTLSFILSHPNVYKKIKEELKEWPLFQKDMMIFGINVADETSFNAVKEEDLKAAPPTIKRAILEAIRLRSPGMIARKVTEPIKIKEYTVPAGHYLMMSPYHSHRNQTYFPDPETFNPERWLECDIDKNQFLPGFIAFGGGRYQCPGRWFALMELHLYISMILKLLDMTLIDEVPKPSPLHLTGSQQPEGSCFVKIKLK</sequence>
<dbReference type="GO" id="GO:0016705">
    <property type="term" value="F:oxidoreductase activity, acting on paired donors, with incorporation or reduction of molecular oxygen"/>
    <property type="evidence" value="ECO:0007669"/>
    <property type="project" value="InterPro"/>
</dbReference>
<dbReference type="PRINTS" id="PR00465">
    <property type="entry name" value="EP450IV"/>
</dbReference>
<dbReference type="GO" id="GO:0020037">
    <property type="term" value="F:heme binding"/>
    <property type="evidence" value="ECO:0007669"/>
    <property type="project" value="InterPro"/>
</dbReference>
<evidence type="ECO:0000256" key="4">
    <source>
        <dbReference type="ARBA" id="ARBA00023004"/>
    </source>
</evidence>
<protein>
    <recommendedName>
        <fullName evidence="10">Cytochrome P450</fullName>
    </recommendedName>
</protein>
<dbReference type="GO" id="GO:0005506">
    <property type="term" value="F:iron ion binding"/>
    <property type="evidence" value="ECO:0007669"/>
    <property type="project" value="InterPro"/>
</dbReference>
<keyword evidence="7" id="KW-0472">Membrane</keyword>
<keyword evidence="9" id="KW-1185">Reference proteome</keyword>
<evidence type="ECO:0000313" key="9">
    <source>
        <dbReference type="Proteomes" id="UP000007879"/>
    </source>
</evidence>
<dbReference type="Pfam" id="PF00067">
    <property type="entry name" value="p450"/>
    <property type="match status" value="1"/>
</dbReference>
<dbReference type="EnsemblMetazoa" id="XM_019998530.1">
    <property type="protein sequence ID" value="XP_019854089.1"/>
    <property type="gene ID" value="LOC100641050"/>
</dbReference>
<proteinExistence type="inferred from homology"/>
<dbReference type="GO" id="GO:0042632">
    <property type="term" value="P:cholesterol homeostasis"/>
    <property type="evidence" value="ECO:0007669"/>
    <property type="project" value="TreeGrafter"/>
</dbReference>
<dbReference type="InterPro" id="IPR002403">
    <property type="entry name" value="Cyt_P450_E_grp-IV"/>
</dbReference>
<name>A0AAN0JAS4_AMPQE</name>
<feature type="transmembrane region" description="Helical" evidence="7">
    <location>
        <begin position="15"/>
        <end position="33"/>
    </location>
</feature>
<keyword evidence="5" id="KW-0443">Lipid metabolism</keyword>
<evidence type="ECO:0000256" key="3">
    <source>
        <dbReference type="ARBA" id="ARBA00022723"/>
    </source>
</evidence>
<dbReference type="GO" id="GO:0008395">
    <property type="term" value="F:steroid hydroxylase activity"/>
    <property type="evidence" value="ECO:0007669"/>
    <property type="project" value="TreeGrafter"/>
</dbReference>
<dbReference type="InterPro" id="IPR050529">
    <property type="entry name" value="CYP450_sterol_14alpha_dmase"/>
</dbReference>
<evidence type="ECO:0000256" key="6">
    <source>
        <dbReference type="PIRSR" id="PIRSR602403-1"/>
    </source>
</evidence>
<organism evidence="8 9">
    <name type="scientific">Amphimedon queenslandica</name>
    <name type="common">Sponge</name>
    <dbReference type="NCBI Taxonomy" id="400682"/>
    <lineage>
        <taxon>Eukaryota</taxon>
        <taxon>Metazoa</taxon>
        <taxon>Porifera</taxon>
        <taxon>Demospongiae</taxon>
        <taxon>Heteroscleromorpha</taxon>
        <taxon>Haplosclerida</taxon>
        <taxon>Niphatidae</taxon>
        <taxon>Amphimedon</taxon>
    </lineage>
</organism>
<reference evidence="9" key="1">
    <citation type="journal article" date="2010" name="Nature">
        <title>The Amphimedon queenslandica genome and the evolution of animal complexity.</title>
        <authorList>
            <person name="Srivastava M."/>
            <person name="Simakov O."/>
            <person name="Chapman J."/>
            <person name="Fahey B."/>
            <person name="Gauthier M.E."/>
            <person name="Mitros T."/>
            <person name="Richards G.S."/>
            <person name="Conaco C."/>
            <person name="Dacre M."/>
            <person name="Hellsten U."/>
            <person name="Larroux C."/>
            <person name="Putnam N.H."/>
            <person name="Stanke M."/>
            <person name="Adamska M."/>
            <person name="Darling A."/>
            <person name="Degnan S.M."/>
            <person name="Oakley T.H."/>
            <person name="Plachetzki D.C."/>
            <person name="Zhai Y."/>
            <person name="Adamski M."/>
            <person name="Calcino A."/>
            <person name="Cummins S.F."/>
            <person name="Goodstein D.M."/>
            <person name="Harris C."/>
            <person name="Jackson D.J."/>
            <person name="Leys S.P."/>
            <person name="Shu S."/>
            <person name="Woodcroft B.J."/>
            <person name="Vervoort M."/>
            <person name="Kosik K.S."/>
            <person name="Manning G."/>
            <person name="Degnan B.M."/>
            <person name="Rokhsar D.S."/>
        </authorList>
    </citation>
    <scope>NUCLEOTIDE SEQUENCE [LARGE SCALE GENOMIC DNA]</scope>
</reference>
<dbReference type="AlphaFoldDB" id="A0AAN0JAS4"/>
<evidence type="ECO:0008006" key="10">
    <source>
        <dbReference type="Google" id="ProtNLM"/>
    </source>
</evidence>
<accession>A0AAN0JAS4</accession>
<dbReference type="PRINTS" id="PR00385">
    <property type="entry name" value="P450"/>
</dbReference>
<evidence type="ECO:0000256" key="7">
    <source>
        <dbReference type="SAM" id="Phobius"/>
    </source>
</evidence>
<dbReference type="Gene3D" id="1.10.630.10">
    <property type="entry name" value="Cytochrome P450"/>
    <property type="match status" value="1"/>
</dbReference>
<dbReference type="PANTHER" id="PTHR24304:SF2">
    <property type="entry name" value="24-HYDROXYCHOLESTEROL 7-ALPHA-HYDROXYLASE"/>
    <property type="match status" value="1"/>
</dbReference>
<comment type="similarity">
    <text evidence="1">Belongs to the cytochrome P450 family.</text>
</comment>
<keyword evidence="3 6" id="KW-0479">Metal-binding</keyword>
<dbReference type="InterPro" id="IPR001128">
    <property type="entry name" value="Cyt_P450"/>
</dbReference>
<gene>
    <name evidence="8" type="primary">100641050</name>
</gene>
<keyword evidence="5" id="KW-0753">Steroid metabolism</keyword>
<evidence type="ECO:0000313" key="8">
    <source>
        <dbReference type="EnsemblMetazoa" id="XP_019854089.1"/>
    </source>
</evidence>
<keyword evidence="7" id="KW-1133">Transmembrane helix</keyword>
<dbReference type="PANTHER" id="PTHR24304">
    <property type="entry name" value="CYTOCHROME P450 FAMILY 7"/>
    <property type="match status" value="1"/>
</dbReference>